<accession>A0A7Z7J2R8</accession>
<dbReference type="EMBL" id="OCZC01000069">
    <property type="protein sequence ID" value="SOO24927.1"/>
    <property type="molecule type" value="Genomic_DNA"/>
</dbReference>
<protein>
    <submittedName>
        <fullName evidence="1">Uncharacterized protein</fullName>
    </submittedName>
</protein>
<comment type="caution">
    <text evidence="1">The sequence shown here is derived from an EMBL/GenBank/DDBJ whole genome shotgun (WGS) entry which is preliminary data.</text>
</comment>
<reference evidence="1 2" key="1">
    <citation type="submission" date="2017-10" db="EMBL/GenBank/DDBJ databases">
        <authorList>
            <person name="Regsiter A."/>
            <person name="William W."/>
        </authorList>
    </citation>
    <scope>NUCLEOTIDE SEQUENCE [LARGE SCALE GENOMIC DNA]</scope>
    <source>
        <strain evidence="1 2">CFBP6991</strain>
    </source>
</reference>
<sequence length="100" mass="11311">MQVWTSQSSFQQRLFATALPRLPRSPRLRYKTFVVSLGMAYLACLQARFKRFESCIRSAMHFGRTRSHMCFVVKAPEGSCNGFAKGCSRGAIRVLGRSTD</sequence>
<dbReference type="Proteomes" id="UP000234345">
    <property type="component" value="Unassembled WGS sequence"/>
</dbReference>
<gene>
    <name evidence="1" type="ORF">XFF6991_420144</name>
</gene>
<evidence type="ECO:0000313" key="1">
    <source>
        <dbReference type="EMBL" id="SOO24927.1"/>
    </source>
</evidence>
<evidence type="ECO:0000313" key="2">
    <source>
        <dbReference type="Proteomes" id="UP000234345"/>
    </source>
</evidence>
<dbReference type="AlphaFoldDB" id="A0A7Z7J2R8"/>
<proteinExistence type="predicted"/>
<organism evidence="1 2">
    <name type="scientific">Xanthomonas campestris pv. phaseoli</name>
    <dbReference type="NCBI Taxonomy" id="317013"/>
    <lineage>
        <taxon>Bacteria</taxon>
        <taxon>Pseudomonadati</taxon>
        <taxon>Pseudomonadota</taxon>
        <taxon>Gammaproteobacteria</taxon>
        <taxon>Lysobacterales</taxon>
        <taxon>Lysobacteraceae</taxon>
        <taxon>Xanthomonas</taxon>
    </lineage>
</organism>
<name>A0A7Z7J2R8_XANCH</name>